<name>A0A9X0FDG1_BACTU</name>
<dbReference type="EMBL" id="AMYJ01000002">
    <property type="protein sequence ID" value="KIU76515.1"/>
    <property type="molecule type" value="Genomic_DNA"/>
</dbReference>
<accession>A0A9X0FDG1</accession>
<dbReference type="AlphaFoldDB" id="A0A9X0FDG1"/>
<gene>
    <name evidence="1" type="ORF">C797_04259</name>
</gene>
<organism evidence="1 2">
    <name type="scientific">Bacillus thuringiensis Sbt003</name>
    <dbReference type="NCBI Taxonomy" id="1235825"/>
    <lineage>
        <taxon>Bacteria</taxon>
        <taxon>Bacillati</taxon>
        <taxon>Bacillota</taxon>
        <taxon>Bacilli</taxon>
        <taxon>Bacillales</taxon>
        <taxon>Bacillaceae</taxon>
        <taxon>Bacillus</taxon>
        <taxon>Bacillus cereus group</taxon>
    </lineage>
</organism>
<comment type="caution">
    <text evidence="1">The sequence shown here is derived from an EMBL/GenBank/DDBJ whole genome shotgun (WGS) entry which is preliminary data.</text>
</comment>
<evidence type="ECO:0000313" key="2">
    <source>
        <dbReference type="Proteomes" id="UP000032407"/>
    </source>
</evidence>
<sequence>MKHCMKCNNIVEPLSYSTLRKIKKSAAEFKHSDKEEMHKIKISTLQFSNKKNCEYCYLEDLAYLTTIMRIKAIQQEKSLF</sequence>
<evidence type="ECO:0000313" key="1">
    <source>
        <dbReference type="EMBL" id="KIU76515.1"/>
    </source>
</evidence>
<protein>
    <submittedName>
        <fullName evidence="1">Uncharacterized protein</fullName>
    </submittedName>
</protein>
<reference evidence="1 2" key="1">
    <citation type="journal article" date="2015" name="Sci. Rep.">
        <title>The expression and crystallization of Cry65Aa require two C-termini, revealing a novel evolutionary strategy of Bacillus thuringiensis Cry proteins.</title>
        <authorList>
            <person name="Peng D.H."/>
            <person name="Pang C.Y."/>
            <person name="Wu H."/>
            <person name="Huang Q."/>
            <person name="Zheng J.S."/>
            <person name="Sun M."/>
        </authorList>
    </citation>
    <scope>NUCLEOTIDE SEQUENCE [LARGE SCALE GENOMIC DNA]</scope>
    <source>
        <strain evidence="1 2">Sbt003</strain>
    </source>
</reference>
<dbReference type="Proteomes" id="UP000032407">
    <property type="component" value="Unassembled WGS sequence"/>
</dbReference>
<proteinExistence type="predicted"/>